<dbReference type="Pfam" id="PF00899">
    <property type="entry name" value="ThiF"/>
    <property type="match status" value="1"/>
</dbReference>
<dbReference type="RefSeq" id="WP_289161813.1">
    <property type="nucleotide sequence ID" value="NZ_CP141221.1"/>
</dbReference>
<dbReference type="EMBL" id="JASZZN010000001">
    <property type="protein sequence ID" value="MDM4014077.1"/>
    <property type="molecule type" value="Genomic_DNA"/>
</dbReference>
<dbReference type="Gene3D" id="3.40.250.10">
    <property type="entry name" value="Rhodanese-like domain"/>
    <property type="match status" value="1"/>
</dbReference>
<dbReference type="InterPro" id="IPR000594">
    <property type="entry name" value="ThiF_NAD_FAD-bd"/>
</dbReference>
<proteinExistence type="predicted"/>
<dbReference type="CDD" id="cd00757">
    <property type="entry name" value="ThiF_MoeB_HesA_family"/>
    <property type="match status" value="1"/>
</dbReference>
<dbReference type="Pfam" id="PF00581">
    <property type="entry name" value="Rhodanese"/>
    <property type="match status" value="1"/>
</dbReference>
<sequence>MSFTKPLSRDEHLRYSRHTILPEIGIEGQQKLKSRSALVVGAGGLGSPVCLYLAAAGIGRIGIVDFDRVDESNLQRQVIHHSSDVGRPKVQSAAGRIAEINPFVKVQPFQEKLSSKNALRIVSDYDIVIDGTDNFATRYLVNDACVMLGKPNCYGSIFRFDGQASVLCHSEGPCYRCLYPQAPDPGLIPNCAEGGVLGVLPGLVGTIQATEAIKVLLGIGEPLIGRMLLIDALDMQFRQLKVHRSPDCPVCGEHRSITELIDYDQFCGGENKRPEPQSPYDIEPTELQQRLQAKTPTLVLDVREAHEYEICNLAGTLIPLADLPDRMSELDPNARIVVHCKMGGRSAKAVKQLREAGFKNVENLRGGIMAWKEQIDPTLPNY</sequence>
<dbReference type="Proteomes" id="UP001239462">
    <property type="component" value="Unassembled WGS sequence"/>
</dbReference>
<gene>
    <name evidence="2" type="primary">moeB</name>
    <name evidence="2" type="ORF">QTN89_01460</name>
</gene>
<evidence type="ECO:0000313" key="3">
    <source>
        <dbReference type="Proteomes" id="UP001239462"/>
    </source>
</evidence>
<comment type="caution">
    <text evidence="2">The sequence shown here is derived from an EMBL/GenBank/DDBJ whole genome shotgun (WGS) entry which is preliminary data.</text>
</comment>
<dbReference type="InterPro" id="IPR036873">
    <property type="entry name" value="Rhodanese-like_dom_sf"/>
</dbReference>
<dbReference type="Gene3D" id="3.40.50.720">
    <property type="entry name" value="NAD(P)-binding Rossmann-like Domain"/>
    <property type="match status" value="1"/>
</dbReference>
<name>A0ABT7PC65_9BACT</name>
<dbReference type="SMART" id="SM00450">
    <property type="entry name" value="RHOD"/>
    <property type="match status" value="1"/>
</dbReference>
<organism evidence="2 3">
    <name type="scientific">Roseiconus lacunae</name>
    <dbReference type="NCBI Taxonomy" id="2605694"/>
    <lineage>
        <taxon>Bacteria</taxon>
        <taxon>Pseudomonadati</taxon>
        <taxon>Planctomycetota</taxon>
        <taxon>Planctomycetia</taxon>
        <taxon>Pirellulales</taxon>
        <taxon>Pirellulaceae</taxon>
        <taxon>Roseiconus</taxon>
    </lineage>
</organism>
<keyword evidence="2" id="KW-0548">Nucleotidyltransferase</keyword>
<dbReference type="NCBIfam" id="NF004281">
    <property type="entry name" value="PRK05690.1"/>
    <property type="match status" value="1"/>
</dbReference>
<dbReference type="InterPro" id="IPR035985">
    <property type="entry name" value="Ubiquitin-activating_enz"/>
</dbReference>
<evidence type="ECO:0000313" key="2">
    <source>
        <dbReference type="EMBL" id="MDM4014077.1"/>
    </source>
</evidence>
<dbReference type="PROSITE" id="PS50206">
    <property type="entry name" value="RHODANESE_3"/>
    <property type="match status" value="1"/>
</dbReference>
<dbReference type="PANTHER" id="PTHR10953:SF102">
    <property type="entry name" value="ADENYLYLTRANSFERASE AND SULFURTRANSFERASE MOCS3"/>
    <property type="match status" value="1"/>
</dbReference>
<keyword evidence="3" id="KW-1185">Reference proteome</keyword>
<keyword evidence="2" id="KW-0808">Transferase</keyword>
<dbReference type="InterPro" id="IPR001763">
    <property type="entry name" value="Rhodanese-like_dom"/>
</dbReference>
<feature type="domain" description="Rhodanese" evidence="1">
    <location>
        <begin position="293"/>
        <end position="380"/>
    </location>
</feature>
<dbReference type="SUPFAM" id="SSF69572">
    <property type="entry name" value="Activating enzymes of the ubiquitin-like proteins"/>
    <property type="match status" value="1"/>
</dbReference>
<evidence type="ECO:0000259" key="1">
    <source>
        <dbReference type="PROSITE" id="PS50206"/>
    </source>
</evidence>
<protein>
    <submittedName>
        <fullName evidence="2">Molybdopterin-synthase adenylyltransferase MoeB</fullName>
    </submittedName>
</protein>
<reference evidence="2 3" key="1">
    <citation type="submission" date="2023-06" db="EMBL/GenBank/DDBJ databases">
        <title>Roseiconus lacunae JC819 isolated from Gulf of Mannar region, Tamil Nadu.</title>
        <authorList>
            <person name="Pk S."/>
            <person name="Ch S."/>
            <person name="Ch V.R."/>
        </authorList>
    </citation>
    <scope>NUCLEOTIDE SEQUENCE [LARGE SCALE GENOMIC DNA]</scope>
    <source>
        <strain evidence="2 3">JC819</strain>
    </source>
</reference>
<dbReference type="InterPro" id="IPR045886">
    <property type="entry name" value="ThiF/MoeB/HesA"/>
</dbReference>
<dbReference type="GO" id="GO:0016779">
    <property type="term" value="F:nucleotidyltransferase activity"/>
    <property type="evidence" value="ECO:0007669"/>
    <property type="project" value="UniProtKB-KW"/>
</dbReference>
<accession>A0ABT7PC65</accession>
<dbReference type="PANTHER" id="PTHR10953">
    <property type="entry name" value="UBIQUITIN-ACTIVATING ENZYME E1"/>
    <property type="match status" value="1"/>
</dbReference>